<protein>
    <submittedName>
        <fullName evidence="1">Branched-chain amino acid transport system II carrier protein</fullName>
    </submittedName>
</protein>
<dbReference type="Proteomes" id="UP000308836">
    <property type="component" value="Unassembled WGS sequence"/>
</dbReference>
<reference evidence="1" key="1">
    <citation type="submission" date="2019-04" db="EMBL/GenBank/DDBJ databases">
        <title>Microbes associate with the intestines of laboratory mice.</title>
        <authorList>
            <person name="Navarre W."/>
            <person name="Wong E."/>
            <person name="Huang K."/>
            <person name="Tropini C."/>
            <person name="Ng K."/>
            <person name="Yu B."/>
        </authorList>
    </citation>
    <scope>NUCLEOTIDE SEQUENCE</scope>
    <source>
        <strain evidence="1">NM09_H32</strain>
    </source>
</reference>
<keyword evidence="2" id="KW-1185">Reference proteome</keyword>
<dbReference type="EMBL" id="SRYG01000005">
    <property type="protein sequence ID" value="TGY66646.1"/>
    <property type="molecule type" value="Genomic_DNA"/>
</dbReference>
<accession>A0AC61RAB3</accession>
<comment type="caution">
    <text evidence="1">The sequence shown here is derived from an EMBL/GenBank/DDBJ whole genome shotgun (WGS) entry which is preliminary data.</text>
</comment>
<evidence type="ECO:0000313" key="2">
    <source>
        <dbReference type="Proteomes" id="UP000308836"/>
    </source>
</evidence>
<name>A0AC61RAB3_9FIRM</name>
<evidence type="ECO:0000313" key="1">
    <source>
        <dbReference type="EMBL" id="TGY66646.1"/>
    </source>
</evidence>
<organism evidence="1 2">
    <name type="scientific">Dubosiella muris</name>
    <dbReference type="NCBI Taxonomy" id="3038133"/>
    <lineage>
        <taxon>Bacteria</taxon>
        <taxon>Bacillati</taxon>
        <taxon>Bacillota</taxon>
        <taxon>Erysipelotrichia</taxon>
        <taxon>Erysipelotrichales</taxon>
        <taxon>Erysipelotrichaceae</taxon>
        <taxon>Dubosiella</taxon>
    </lineage>
</organism>
<proteinExistence type="predicted"/>
<sequence>MNRKIPFQKIFWIGLMLFSMFFGAGNLIFAPFLGVQAAGNTPLALFGFLCTSVVVPILAIVILAKFKDGRSMLETISKPLAIVFMSLVYLLIGPCIAIPRTATTSFEMFEWLIAPTALNRMLFALVFFAASFFVALHPNKLKDVLGKVMSPILLVLVGVVCVGSLVQPDAVSQIVVHYDQNPFGTGFVEGYQTMDILAAFCFGSIMVMNIKNEGVEHKKAIHAVLVRAAIIAGVLLAGVYSLLAFSGMLRSETLLAATNGAQVLSMLAEQLFGGFGQVINALIFLIACFNVCTGLLSCVSEYFHELVPRWSYRTWLIVFTVAGIVVSCFGLDVILSLSAPILNFLCPVAILFLVYGIFKKSDSQA</sequence>
<gene>
    <name evidence="1" type="primary">brnQ</name>
    <name evidence="1" type="ORF">E5336_03730</name>
</gene>